<dbReference type="GeneID" id="16072316"/>
<dbReference type="EMBL" id="GL832973">
    <property type="protein sequence ID" value="EGD75835.1"/>
    <property type="molecule type" value="Genomic_DNA"/>
</dbReference>
<name>F2UGT5_SALR5</name>
<dbReference type="AlphaFoldDB" id="F2UGT5"/>
<dbReference type="KEGG" id="sre:PTSG_07953"/>
<dbReference type="InParanoid" id="F2UGT5"/>
<feature type="compositionally biased region" description="Gly residues" evidence="1">
    <location>
        <begin position="18"/>
        <end position="27"/>
    </location>
</feature>
<reference evidence="2" key="1">
    <citation type="submission" date="2009-08" db="EMBL/GenBank/DDBJ databases">
        <title>Annotation of Salpingoeca rosetta.</title>
        <authorList>
            <consortium name="The Broad Institute Genome Sequencing Platform"/>
            <person name="Russ C."/>
            <person name="Cuomo C."/>
            <person name="Burger G."/>
            <person name="Gray M.W."/>
            <person name="Holland P.W.H."/>
            <person name="King N."/>
            <person name="Lang F.B.F."/>
            <person name="Roger A.J."/>
            <person name="Ruiz-Trillo I."/>
            <person name="Young S.K."/>
            <person name="Zeng Q."/>
            <person name="Gargeya S."/>
            <person name="Alvarado L."/>
            <person name="Berlin A."/>
            <person name="Chapman S.B."/>
            <person name="Chen Z."/>
            <person name="Freedman E."/>
            <person name="Gellesch M."/>
            <person name="Goldberg J."/>
            <person name="Griggs A."/>
            <person name="Gujja S."/>
            <person name="Heilman E."/>
            <person name="Heiman D."/>
            <person name="Howarth C."/>
            <person name="Mehta T."/>
            <person name="Neiman D."/>
            <person name="Pearson M."/>
            <person name="Roberts A."/>
            <person name="Saif S."/>
            <person name="Shea T."/>
            <person name="Shenoy N."/>
            <person name="Sisk P."/>
            <person name="Stolte C."/>
            <person name="Sykes S."/>
            <person name="White J."/>
            <person name="Yandava C."/>
            <person name="Haas B."/>
            <person name="Nusbaum C."/>
            <person name="Birren B."/>
        </authorList>
    </citation>
    <scope>NUCLEOTIDE SEQUENCE [LARGE SCALE GENOMIC DNA]</scope>
    <source>
        <strain evidence="2">ATCC 50818</strain>
    </source>
</reference>
<dbReference type="RefSeq" id="XP_004991756.1">
    <property type="nucleotide sequence ID" value="XM_004991699.1"/>
</dbReference>
<sequence>MQENGHAATAGDGDEDSGGGGGSGGGDTFTSPMSPETVPDGDNNDNEGGDNSNGTSGAGGAVSLLRQHGHAAPRIFATAVSCDGRVAVGCAFSLEVNRKRRRYSIALYSCNGELLAVTTEMQHIAAMAWMVDGSHLLVAGRGAEVLFLDALTLERKQRLSIGAPVTALTISPDDRFLVVGLKDGRIVVATPVVREELRATRASSIGAKPALRLISRTLNTAKTAAAGLKKKNKHKKGRGQPGKRGSQERESGVEALQEEEEEGVEEEEEEDLVEFEEDEEEEEVDGEEEEEEVSGGGVRDIVVVESRGKGSEGEKQREHHVPASDV</sequence>
<dbReference type="SUPFAM" id="SSF50998">
    <property type="entry name" value="Quinoprotein alcohol dehydrogenase-like"/>
    <property type="match status" value="1"/>
</dbReference>
<protein>
    <recommendedName>
        <fullName evidence="4">Anaphase-promoting complex subunit 4 WD40 domain-containing protein</fullName>
    </recommendedName>
</protein>
<accession>F2UGT5</accession>
<feature type="region of interest" description="Disordered" evidence="1">
    <location>
        <begin position="1"/>
        <end position="61"/>
    </location>
</feature>
<feature type="compositionally biased region" description="Basic and acidic residues" evidence="1">
    <location>
        <begin position="306"/>
        <end position="326"/>
    </location>
</feature>
<gene>
    <name evidence="2" type="ORF">PTSG_07953</name>
</gene>
<dbReference type="Gene3D" id="2.130.10.10">
    <property type="entry name" value="YVTN repeat-like/Quinoprotein amine dehydrogenase"/>
    <property type="match status" value="1"/>
</dbReference>
<evidence type="ECO:0000256" key="1">
    <source>
        <dbReference type="SAM" id="MobiDB-lite"/>
    </source>
</evidence>
<feature type="region of interest" description="Disordered" evidence="1">
    <location>
        <begin position="225"/>
        <end position="326"/>
    </location>
</feature>
<evidence type="ECO:0000313" key="2">
    <source>
        <dbReference type="EMBL" id="EGD75835.1"/>
    </source>
</evidence>
<feature type="compositionally biased region" description="Basic residues" evidence="1">
    <location>
        <begin position="228"/>
        <end position="238"/>
    </location>
</feature>
<proteinExistence type="predicted"/>
<feature type="compositionally biased region" description="Acidic residues" evidence="1">
    <location>
        <begin position="256"/>
        <end position="293"/>
    </location>
</feature>
<evidence type="ECO:0008006" key="4">
    <source>
        <dbReference type="Google" id="ProtNLM"/>
    </source>
</evidence>
<organism evidence="3">
    <name type="scientific">Salpingoeca rosetta (strain ATCC 50818 / BSB-021)</name>
    <dbReference type="NCBI Taxonomy" id="946362"/>
    <lineage>
        <taxon>Eukaryota</taxon>
        <taxon>Choanoflagellata</taxon>
        <taxon>Craspedida</taxon>
        <taxon>Salpingoecidae</taxon>
        <taxon>Salpingoeca</taxon>
    </lineage>
</organism>
<dbReference type="InterPro" id="IPR015943">
    <property type="entry name" value="WD40/YVTN_repeat-like_dom_sf"/>
</dbReference>
<evidence type="ECO:0000313" key="3">
    <source>
        <dbReference type="Proteomes" id="UP000007799"/>
    </source>
</evidence>
<dbReference type="Proteomes" id="UP000007799">
    <property type="component" value="Unassembled WGS sequence"/>
</dbReference>
<keyword evidence="3" id="KW-1185">Reference proteome</keyword>
<dbReference type="OrthoDB" id="1602884at2759"/>
<dbReference type="InterPro" id="IPR011047">
    <property type="entry name" value="Quinoprotein_ADH-like_sf"/>
</dbReference>